<protein>
    <submittedName>
        <fullName evidence="1">Uncharacterized protein</fullName>
    </submittedName>
</protein>
<organism evidence="1">
    <name type="scientific">viral metagenome</name>
    <dbReference type="NCBI Taxonomy" id="1070528"/>
    <lineage>
        <taxon>unclassified sequences</taxon>
        <taxon>metagenomes</taxon>
        <taxon>organismal metagenomes</taxon>
    </lineage>
</organism>
<name>A0A6C0DJV6_9ZZZZ</name>
<proteinExistence type="predicted"/>
<accession>A0A6C0DJV6</accession>
<dbReference type="AlphaFoldDB" id="A0A6C0DJV6"/>
<evidence type="ECO:0000313" key="1">
    <source>
        <dbReference type="EMBL" id="QHT16520.1"/>
    </source>
</evidence>
<sequence>MIQGLFWSWAPWIYNNVSRGIVKIQKVARVVYNEFTVKKEWVFFKNVPVPVNSELFGGIEDTNVKWRCSVFPSRFTEPGFTLEKAKHLSYLGFVIKIDEKEIDLSNWINDVLYSGSEEPTVGEIFALWCCENGVSYFHCLDSIQVEYITELGDVVRKRA</sequence>
<reference evidence="1" key="1">
    <citation type="journal article" date="2020" name="Nature">
        <title>Giant virus diversity and host interactions through global metagenomics.</title>
        <authorList>
            <person name="Schulz F."/>
            <person name="Roux S."/>
            <person name="Paez-Espino D."/>
            <person name="Jungbluth S."/>
            <person name="Walsh D.A."/>
            <person name="Denef V.J."/>
            <person name="McMahon K.D."/>
            <person name="Konstantinidis K.T."/>
            <person name="Eloe-Fadrosh E.A."/>
            <person name="Kyrpides N.C."/>
            <person name="Woyke T."/>
        </authorList>
    </citation>
    <scope>NUCLEOTIDE SEQUENCE</scope>
    <source>
        <strain evidence="1">GVMAG-M-3300023174-189</strain>
    </source>
</reference>
<dbReference type="EMBL" id="MN739626">
    <property type="protein sequence ID" value="QHT16520.1"/>
    <property type="molecule type" value="Genomic_DNA"/>
</dbReference>